<dbReference type="GO" id="GO:0015979">
    <property type="term" value="P:photosynthesis"/>
    <property type="evidence" value="ECO:0007669"/>
    <property type="project" value="UniProtKB-KW"/>
</dbReference>
<proteinExistence type="predicted"/>
<dbReference type="EMBL" id="SNYF01000006">
    <property type="protein sequence ID" value="TDQ17304.1"/>
    <property type="molecule type" value="Genomic_DNA"/>
</dbReference>
<feature type="domain" description="Secretion system C-terminal sorting" evidence="5">
    <location>
        <begin position="865"/>
        <end position="936"/>
    </location>
</feature>
<dbReference type="AlphaFoldDB" id="A0A4R6T5N4"/>
<feature type="domain" description="PKD-like" evidence="6">
    <location>
        <begin position="602"/>
        <end position="678"/>
    </location>
</feature>
<evidence type="ECO:0000259" key="5">
    <source>
        <dbReference type="Pfam" id="PF18962"/>
    </source>
</evidence>
<name>A0A4R6T5N4_9BACT</name>
<evidence type="ECO:0000256" key="3">
    <source>
        <dbReference type="SAM" id="SignalP"/>
    </source>
</evidence>
<evidence type="ECO:0000313" key="8">
    <source>
        <dbReference type="Proteomes" id="UP000294535"/>
    </source>
</evidence>
<feature type="domain" description="Photosynthesis system II assembly factor Ycf48/Hcf136-like" evidence="4">
    <location>
        <begin position="498"/>
        <end position="563"/>
    </location>
</feature>
<keyword evidence="8" id="KW-1185">Reference proteome</keyword>
<dbReference type="Pfam" id="PF18962">
    <property type="entry name" value="Por_Secre_tail"/>
    <property type="match status" value="1"/>
</dbReference>
<dbReference type="Proteomes" id="UP000294535">
    <property type="component" value="Unassembled WGS sequence"/>
</dbReference>
<dbReference type="InterPro" id="IPR028203">
    <property type="entry name" value="PSII_CF48-like_dom"/>
</dbReference>
<sequence length="937" mass="100402">MRRATLLLFCSIFLSFLAPAQVLTRMQSWGLDFESIEWVDAQVGFAAGENLIAKTINGGQTWLELPFQFEGRILDLHFINPNLGWAVGENGLFLETKDGGESWKKIDLSFSGNLFKVEGLNPNFGIIVGEGGKIFTTTDSGQNWKAIQSGTSNDLFGLQILNENLLFLSGSDGIVLKSTNKGQSLEPIPTSTTADLFEISFTSPLIGYLAGENGVLLKTINGGASWSTLVSGVNVTLRDLSTTVANPQIVLAVGDEGTVIQSNNSGSSFVKVSLGTGFTKNVKGIGFLPSSLSVWICGTDGYLASSTNGGRNFTLRQNGYRNDFSGIDFKNETQGFVVGQKGQFLATGNGATSFVSRPIPESFDIITLDFWNASFGYVSGPNGKIYRTANSGSAWIERSIPNSPQVNGFYLFAPSVLYVAGNAGFVARSSSSADVWDTAITTNTTQNLKDLMFFDFQFGIAIGENGQLSYSSGGGLWTNLPKITNENLNGLAKLDGLQAIAVGNKGTIIKTSDMGLNWKTIPIPYDTDLLAVDFFDNLNGFISGKSGMFLATKDGGETWTKISSGTYRDLTSVSAGIPLVAYAAGKDGTIIKYTCVPPTGNLGAIAGKSETCLGTETYSITSDIVQGSELVWRVDGGEIISGQGTTSVEVKWTIPGRNGVYVSRLNFCGAGETSALEVKVSAIPSSNLIIDGQGAVCQSKTYTYQLPSKEGMKYTWTATGGEILEGQNTNKISIRWTSTGAQAVSVVLENLCGKSESIKLPIQIEQAPAQPSSITGASLSGLGEQNYEVVAVPNLDYRWTVTDGGKIITGQGTSKITVLWEKEGDFEVSVQAQNACDFGPKSSLAVKVNIITAIEPNSPEPKFKIFPNPSFGNLTIESQTLDTWRTIQIFNSLGQKITERIINPNEQSHYFENLPRGLNIIVLSGPKGESQRKLLIL</sequence>
<dbReference type="OrthoDB" id="9757809at2"/>
<feature type="chain" id="PRO_5020935753" evidence="3">
    <location>
        <begin position="21"/>
        <end position="937"/>
    </location>
</feature>
<dbReference type="Pfam" id="PF14870">
    <property type="entry name" value="PSII_BNR"/>
    <property type="match status" value="2"/>
</dbReference>
<dbReference type="GO" id="GO:0009523">
    <property type="term" value="C:photosystem II"/>
    <property type="evidence" value="ECO:0007669"/>
    <property type="project" value="UniProtKB-KW"/>
</dbReference>
<dbReference type="InterPro" id="IPR026444">
    <property type="entry name" value="Secre_tail"/>
</dbReference>
<dbReference type="NCBIfam" id="TIGR04183">
    <property type="entry name" value="Por_Secre_tail"/>
    <property type="match status" value="1"/>
</dbReference>
<keyword evidence="1" id="KW-0602">Photosynthesis</keyword>
<organism evidence="7 8">
    <name type="scientific">Algoriphagus boseongensis</name>
    <dbReference type="NCBI Taxonomy" id="1442587"/>
    <lineage>
        <taxon>Bacteria</taxon>
        <taxon>Pseudomonadati</taxon>
        <taxon>Bacteroidota</taxon>
        <taxon>Cytophagia</taxon>
        <taxon>Cytophagales</taxon>
        <taxon>Cyclobacteriaceae</taxon>
        <taxon>Algoriphagus</taxon>
    </lineage>
</organism>
<feature type="domain" description="PKD-like" evidence="6">
    <location>
        <begin position="768"/>
        <end position="846"/>
    </location>
</feature>
<dbReference type="Pfam" id="PF19408">
    <property type="entry name" value="PKD_6"/>
    <property type="match status" value="3"/>
</dbReference>
<accession>A0A4R6T5N4</accession>
<keyword evidence="3" id="KW-0732">Signal</keyword>
<protein>
    <submittedName>
        <fullName evidence="7">Putative secreted protein (Por secretion system target)</fullName>
    </submittedName>
</protein>
<evidence type="ECO:0000259" key="4">
    <source>
        <dbReference type="Pfam" id="PF14870"/>
    </source>
</evidence>
<dbReference type="SUPFAM" id="SSF110296">
    <property type="entry name" value="Oligoxyloglucan reducing end-specific cellobiohydrolase"/>
    <property type="match status" value="3"/>
</dbReference>
<evidence type="ECO:0000259" key="6">
    <source>
        <dbReference type="Pfam" id="PF19408"/>
    </source>
</evidence>
<dbReference type="InterPro" id="IPR045829">
    <property type="entry name" value="PKD_6"/>
</dbReference>
<gene>
    <name evidence="7" type="ORF">DFQ04_1956</name>
</gene>
<feature type="signal peptide" evidence="3">
    <location>
        <begin position="1"/>
        <end position="20"/>
    </location>
</feature>
<feature type="domain" description="Photosynthesis system II assembly factor Ycf48/Hcf136-like" evidence="4">
    <location>
        <begin position="38"/>
        <end position="149"/>
    </location>
</feature>
<dbReference type="PANTHER" id="PTHR47199">
    <property type="entry name" value="PHOTOSYSTEM II STABILITY/ASSEMBLY FACTOR HCF136, CHLOROPLASTIC"/>
    <property type="match status" value="1"/>
</dbReference>
<feature type="domain" description="PKD-like" evidence="6">
    <location>
        <begin position="689"/>
        <end position="761"/>
    </location>
</feature>
<evidence type="ECO:0000256" key="1">
    <source>
        <dbReference type="ARBA" id="ARBA00022531"/>
    </source>
</evidence>
<dbReference type="PANTHER" id="PTHR47199:SF2">
    <property type="entry name" value="PHOTOSYSTEM II STABILITY_ASSEMBLY FACTOR HCF136, CHLOROPLASTIC"/>
    <property type="match status" value="1"/>
</dbReference>
<evidence type="ECO:0000256" key="2">
    <source>
        <dbReference type="ARBA" id="ARBA00023276"/>
    </source>
</evidence>
<comment type="caution">
    <text evidence="7">The sequence shown here is derived from an EMBL/GenBank/DDBJ whole genome shotgun (WGS) entry which is preliminary data.</text>
</comment>
<evidence type="ECO:0000313" key="7">
    <source>
        <dbReference type="EMBL" id="TDQ17304.1"/>
    </source>
</evidence>
<reference evidence="7 8" key="1">
    <citation type="submission" date="2019-03" db="EMBL/GenBank/DDBJ databases">
        <title>Genomic Encyclopedia of Type Strains, Phase III (KMG-III): the genomes of soil and plant-associated and newly described type strains.</title>
        <authorList>
            <person name="Whitman W."/>
        </authorList>
    </citation>
    <scope>NUCLEOTIDE SEQUENCE [LARGE SCALE GENOMIC DNA]</scope>
    <source>
        <strain evidence="7 8">CECT 8446</strain>
    </source>
</reference>
<dbReference type="Gene3D" id="2.130.10.10">
    <property type="entry name" value="YVTN repeat-like/Quinoprotein amine dehydrogenase"/>
    <property type="match status" value="3"/>
</dbReference>
<keyword evidence="2" id="KW-0604">Photosystem II</keyword>
<dbReference type="InterPro" id="IPR015943">
    <property type="entry name" value="WD40/YVTN_repeat-like_dom_sf"/>
</dbReference>